<keyword evidence="24" id="KW-1185">Reference proteome</keyword>
<dbReference type="Pfam" id="PF01098">
    <property type="entry name" value="FTSW_RODA_SPOVE"/>
    <property type="match status" value="1"/>
</dbReference>
<dbReference type="Proteomes" id="UP000530424">
    <property type="component" value="Unassembled WGS sequence"/>
</dbReference>
<dbReference type="InterPro" id="IPR001182">
    <property type="entry name" value="FtsW/RodA"/>
</dbReference>
<keyword evidence="13" id="KW-0961">Cell wall biogenesis/degradation</keyword>
<evidence type="ECO:0000256" key="15">
    <source>
        <dbReference type="ARBA" id="ARBA00033270"/>
    </source>
</evidence>
<dbReference type="GO" id="GO:0051301">
    <property type="term" value="P:cell division"/>
    <property type="evidence" value="ECO:0007669"/>
    <property type="project" value="UniProtKB-KW"/>
</dbReference>
<evidence type="ECO:0000256" key="14">
    <source>
        <dbReference type="ARBA" id="ARBA00032370"/>
    </source>
</evidence>
<dbReference type="GO" id="GO:0032153">
    <property type="term" value="C:cell division site"/>
    <property type="evidence" value="ECO:0007669"/>
    <property type="project" value="TreeGrafter"/>
</dbReference>
<organism evidence="23 24">
    <name type="scientific">Nocardioides thalensis</name>
    <dbReference type="NCBI Taxonomy" id="1914755"/>
    <lineage>
        <taxon>Bacteria</taxon>
        <taxon>Bacillati</taxon>
        <taxon>Actinomycetota</taxon>
        <taxon>Actinomycetes</taxon>
        <taxon>Propionibacteriales</taxon>
        <taxon>Nocardioidaceae</taxon>
        <taxon>Nocardioides</taxon>
    </lineage>
</organism>
<dbReference type="PANTHER" id="PTHR30474">
    <property type="entry name" value="CELL CYCLE PROTEIN"/>
    <property type="match status" value="1"/>
</dbReference>
<dbReference type="GO" id="GO:0008955">
    <property type="term" value="F:peptidoglycan glycosyltransferase activity"/>
    <property type="evidence" value="ECO:0007669"/>
    <property type="project" value="UniProtKB-EC"/>
</dbReference>
<evidence type="ECO:0000256" key="9">
    <source>
        <dbReference type="ARBA" id="ARBA00022984"/>
    </source>
</evidence>
<comment type="pathway">
    <text evidence="2">Cell wall biogenesis; peptidoglycan biosynthesis.</text>
</comment>
<evidence type="ECO:0000256" key="13">
    <source>
        <dbReference type="ARBA" id="ARBA00023316"/>
    </source>
</evidence>
<feature type="transmembrane region" description="Helical" evidence="22">
    <location>
        <begin position="65"/>
        <end position="82"/>
    </location>
</feature>
<accession>A0A853C4F0</accession>
<evidence type="ECO:0000256" key="11">
    <source>
        <dbReference type="ARBA" id="ARBA00023136"/>
    </source>
</evidence>
<evidence type="ECO:0000256" key="19">
    <source>
        <dbReference type="ARBA" id="ARBA00044770"/>
    </source>
</evidence>
<evidence type="ECO:0000256" key="2">
    <source>
        <dbReference type="ARBA" id="ARBA00004752"/>
    </source>
</evidence>
<keyword evidence="12" id="KW-0131">Cell cycle</keyword>
<dbReference type="NCBIfam" id="TIGR02614">
    <property type="entry name" value="ftsW"/>
    <property type="match status" value="1"/>
</dbReference>
<keyword evidence="5" id="KW-0328">Glycosyltransferase</keyword>
<dbReference type="PANTHER" id="PTHR30474:SF2">
    <property type="entry name" value="PEPTIDOGLYCAN GLYCOSYLTRANSFERASE FTSW-RELATED"/>
    <property type="match status" value="1"/>
</dbReference>
<feature type="transmembrane region" description="Helical" evidence="22">
    <location>
        <begin position="352"/>
        <end position="374"/>
    </location>
</feature>
<dbReference type="GO" id="GO:0005886">
    <property type="term" value="C:plasma membrane"/>
    <property type="evidence" value="ECO:0007669"/>
    <property type="project" value="UniProtKB-SubCell"/>
</dbReference>
<dbReference type="GO" id="GO:0071555">
    <property type="term" value="P:cell wall organization"/>
    <property type="evidence" value="ECO:0007669"/>
    <property type="project" value="UniProtKB-KW"/>
</dbReference>
<dbReference type="GO" id="GO:0009252">
    <property type="term" value="P:peptidoglycan biosynthetic process"/>
    <property type="evidence" value="ECO:0007669"/>
    <property type="project" value="UniProtKB-KW"/>
</dbReference>
<keyword evidence="11 22" id="KW-0472">Membrane</keyword>
<evidence type="ECO:0000256" key="21">
    <source>
        <dbReference type="ARBA" id="ARBA00049966"/>
    </source>
</evidence>
<evidence type="ECO:0000256" key="18">
    <source>
        <dbReference type="ARBA" id="ARBA00041418"/>
    </source>
</evidence>
<comment type="function">
    <text evidence="21">Peptidoglycan polymerase that is essential for cell division.</text>
</comment>
<dbReference type="AlphaFoldDB" id="A0A853C4F0"/>
<dbReference type="InterPro" id="IPR013437">
    <property type="entry name" value="FtsW"/>
</dbReference>
<evidence type="ECO:0000256" key="8">
    <source>
        <dbReference type="ARBA" id="ARBA00022960"/>
    </source>
</evidence>
<proteinExistence type="inferred from homology"/>
<name>A0A853C4F0_9ACTN</name>
<keyword evidence="3" id="KW-1003">Cell membrane</keyword>
<evidence type="ECO:0000313" key="24">
    <source>
        <dbReference type="Proteomes" id="UP000530424"/>
    </source>
</evidence>
<keyword evidence="6" id="KW-0808">Transferase</keyword>
<dbReference type="EMBL" id="JACCFP010000001">
    <property type="protein sequence ID" value="NYJ01876.1"/>
    <property type="molecule type" value="Genomic_DNA"/>
</dbReference>
<evidence type="ECO:0000256" key="1">
    <source>
        <dbReference type="ARBA" id="ARBA00004651"/>
    </source>
</evidence>
<evidence type="ECO:0000256" key="22">
    <source>
        <dbReference type="SAM" id="Phobius"/>
    </source>
</evidence>
<evidence type="ECO:0000256" key="7">
    <source>
        <dbReference type="ARBA" id="ARBA00022692"/>
    </source>
</evidence>
<feature type="transmembrane region" description="Helical" evidence="22">
    <location>
        <begin position="21"/>
        <end position="45"/>
    </location>
</feature>
<evidence type="ECO:0000256" key="12">
    <source>
        <dbReference type="ARBA" id="ARBA00023306"/>
    </source>
</evidence>
<evidence type="ECO:0000256" key="5">
    <source>
        <dbReference type="ARBA" id="ARBA00022676"/>
    </source>
</evidence>
<evidence type="ECO:0000256" key="6">
    <source>
        <dbReference type="ARBA" id="ARBA00022679"/>
    </source>
</evidence>
<comment type="subcellular location">
    <subcellularLocation>
        <location evidence="1">Cell membrane</location>
        <topology evidence="1">Multi-pass membrane protein</topology>
    </subcellularLocation>
</comment>
<evidence type="ECO:0000256" key="10">
    <source>
        <dbReference type="ARBA" id="ARBA00022989"/>
    </source>
</evidence>
<protein>
    <recommendedName>
        <fullName evidence="17">Probable peptidoglycan glycosyltransferase FtsW</fullName>
        <ecNumber evidence="19">2.4.99.28</ecNumber>
    </recommendedName>
    <alternativeName>
        <fullName evidence="18">Cell division protein FtsW</fullName>
    </alternativeName>
    <alternativeName>
        <fullName evidence="15">Cell wall polymerase</fullName>
    </alternativeName>
    <alternativeName>
        <fullName evidence="14">Peptidoglycan polymerase</fullName>
    </alternativeName>
</protein>
<dbReference type="EC" id="2.4.99.28" evidence="19"/>
<evidence type="ECO:0000313" key="23">
    <source>
        <dbReference type="EMBL" id="NYJ01876.1"/>
    </source>
</evidence>
<feature type="transmembrane region" description="Helical" evidence="22">
    <location>
        <begin position="286"/>
        <end position="306"/>
    </location>
</feature>
<dbReference type="GO" id="GO:0015648">
    <property type="term" value="F:lipid-linked peptidoglycan transporter activity"/>
    <property type="evidence" value="ECO:0007669"/>
    <property type="project" value="TreeGrafter"/>
</dbReference>
<evidence type="ECO:0000256" key="4">
    <source>
        <dbReference type="ARBA" id="ARBA00022618"/>
    </source>
</evidence>
<keyword evidence="10 22" id="KW-1133">Transmembrane helix</keyword>
<evidence type="ECO:0000256" key="16">
    <source>
        <dbReference type="ARBA" id="ARBA00038053"/>
    </source>
</evidence>
<comment type="caution">
    <text evidence="23">The sequence shown here is derived from an EMBL/GenBank/DDBJ whole genome shotgun (WGS) entry which is preliminary data.</text>
</comment>
<sequence length="399" mass="42840">MSRSATRTWVGTLREALDRPLTTYYLLVGATVLLLTIGLIMVLSASSVHGYDNYGSSFYWVKRQLIWVLLGIPVAILASRVSTKWVRGLAYPGFVVALGLLVATAAVGVTINGNRNWLALGPIQIQASEIAKLAIVIWAAHIYANKERRLGSLHQLLIPVVPGMVLATTLVVIGRDLGTALVFFALLVGMLWVVGAPVRLFVLFMSALSVVALALAATDTERLERITTFVDPFKDFHGTGWQPAHGLYAIASGGIFGEGLGASQQKWGQLPEAHTDFIFAVLGEELGLAGTLLVVGLFLVIAYAGLRVARETKDPFVRYATFGVIIWLLGQMIINVGMVLALLPVIGIPLPLVSYGGSGLLPTLAALGLVIGFARREPAAARALAQRRRTRSRGVAARR</sequence>
<feature type="transmembrane region" description="Helical" evidence="22">
    <location>
        <begin position="89"/>
        <end position="111"/>
    </location>
</feature>
<dbReference type="GO" id="GO:0008360">
    <property type="term" value="P:regulation of cell shape"/>
    <property type="evidence" value="ECO:0007669"/>
    <property type="project" value="UniProtKB-KW"/>
</dbReference>
<evidence type="ECO:0000256" key="20">
    <source>
        <dbReference type="ARBA" id="ARBA00049902"/>
    </source>
</evidence>
<evidence type="ECO:0000256" key="17">
    <source>
        <dbReference type="ARBA" id="ARBA00041185"/>
    </source>
</evidence>
<evidence type="ECO:0000256" key="3">
    <source>
        <dbReference type="ARBA" id="ARBA00022475"/>
    </source>
</evidence>
<feature type="transmembrane region" description="Helical" evidence="22">
    <location>
        <begin position="156"/>
        <end position="173"/>
    </location>
</feature>
<feature type="transmembrane region" description="Helical" evidence="22">
    <location>
        <begin position="318"/>
        <end position="346"/>
    </location>
</feature>
<dbReference type="RefSeq" id="WP_343047177.1">
    <property type="nucleotide sequence ID" value="NZ_JACCFP010000001.1"/>
</dbReference>
<reference evidence="23 24" key="1">
    <citation type="submission" date="2020-07" db="EMBL/GenBank/DDBJ databases">
        <title>Sequencing the genomes of 1000 actinobacteria strains.</title>
        <authorList>
            <person name="Klenk H.-P."/>
        </authorList>
    </citation>
    <scope>NUCLEOTIDE SEQUENCE [LARGE SCALE GENOMIC DNA]</scope>
    <source>
        <strain evidence="23 24">DSM 103833</strain>
    </source>
</reference>
<comment type="catalytic activity">
    <reaction evidence="20">
        <text>[GlcNAc-(1-&gt;4)-Mur2Ac(oyl-L-Ala-gamma-D-Glu-L-Lys-D-Ala-D-Ala)](n)-di-trans,octa-cis-undecaprenyl diphosphate + beta-D-GlcNAc-(1-&gt;4)-Mur2Ac(oyl-L-Ala-gamma-D-Glu-L-Lys-D-Ala-D-Ala)-di-trans,octa-cis-undecaprenyl diphosphate = [GlcNAc-(1-&gt;4)-Mur2Ac(oyl-L-Ala-gamma-D-Glu-L-Lys-D-Ala-D-Ala)](n+1)-di-trans,octa-cis-undecaprenyl diphosphate + di-trans,octa-cis-undecaprenyl diphosphate + H(+)</text>
        <dbReference type="Rhea" id="RHEA:23708"/>
        <dbReference type="Rhea" id="RHEA-COMP:9602"/>
        <dbReference type="Rhea" id="RHEA-COMP:9603"/>
        <dbReference type="ChEBI" id="CHEBI:15378"/>
        <dbReference type="ChEBI" id="CHEBI:58405"/>
        <dbReference type="ChEBI" id="CHEBI:60033"/>
        <dbReference type="ChEBI" id="CHEBI:78435"/>
        <dbReference type="EC" id="2.4.99.28"/>
    </reaction>
</comment>
<keyword evidence="7 22" id="KW-0812">Transmembrane</keyword>
<keyword evidence="8" id="KW-0133">Cell shape</keyword>
<gene>
    <name evidence="23" type="ORF">HNR19_002574</name>
</gene>
<feature type="transmembrane region" description="Helical" evidence="22">
    <location>
        <begin position="179"/>
        <end position="195"/>
    </location>
</feature>
<comment type="similarity">
    <text evidence="16">Belongs to the SEDS family. FtsW subfamily.</text>
</comment>
<keyword evidence="4 23" id="KW-0132">Cell division</keyword>
<keyword evidence="9" id="KW-0573">Peptidoglycan synthesis</keyword>